<proteinExistence type="predicted"/>
<keyword evidence="3" id="KW-1185">Reference proteome</keyword>
<gene>
    <name evidence="2" type="ORF">CINC_LOCUS12070</name>
</gene>
<feature type="coiled-coil region" evidence="1">
    <location>
        <begin position="124"/>
        <end position="197"/>
    </location>
</feature>
<dbReference type="OrthoDB" id="7037674at2759"/>
<evidence type="ECO:0000313" key="3">
    <source>
        <dbReference type="Proteomes" id="UP001154114"/>
    </source>
</evidence>
<keyword evidence="1" id="KW-0175">Coiled coil</keyword>
<name>A0A9N8PZM9_CHRIL</name>
<dbReference type="Proteomes" id="UP001154114">
    <property type="component" value="Chromosome 7"/>
</dbReference>
<dbReference type="EMBL" id="LR824010">
    <property type="protein sequence ID" value="CAD0197792.1"/>
    <property type="molecule type" value="Genomic_DNA"/>
</dbReference>
<sequence>MGEQVENHVSDIDMNNSEITFENLTILKEFGNIVNLVRNEDFLETVPKAKLRRVKWMPMFNCLKQGILDEMVQELSAMWEYENMPEKLEVLEKQKEKYSEIEANNVLWRPQLADVKAQLRASDVANLQKQKVLLESLAKEYEVRVNRLKKILAAKRGYLKALQLDVQKYQRRNEDLISKLNDKLDNHQSLIKNILTDKVDVEEISWKEKEMEVDEINS</sequence>
<dbReference type="AlphaFoldDB" id="A0A9N8PZM9"/>
<organism evidence="2 3">
    <name type="scientific">Chrysodeixis includens</name>
    <name type="common">Soybean looper</name>
    <name type="synonym">Pseudoplusia includens</name>
    <dbReference type="NCBI Taxonomy" id="689277"/>
    <lineage>
        <taxon>Eukaryota</taxon>
        <taxon>Metazoa</taxon>
        <taxon>Ecdysozoa</taxon>
        <taxon>Arthropoda</taxon>
        <taxon>Hexapoda</taxon>
        <taxon>Insecta</taxon>
        <taxon>Pterygota</taxon>
        <taxon>Neoptera</taxon>
        <taxon>Endopterygota</taxon>
        <taxon>Lepidoptera</taxon>
        <taxon>Glossata</taxon>
        <taxon>Ditrysia</taxon>
        <taxon>Noctuoidea</taxon>
        <taxon>Noctuidae</taxon>
        <taxon>Plusiinae</taxon>
        <taxon>Chrysodeixis</taxon>
    </lineage>
</organism>
<evidence type="ECO:0000313" key="2">
    <source>
        <dbReference type="EMBL" id="CAD0197792.1"/>
    </source>
</evidence>
<evidence type="ECO:0000256" key="1">
    <source>
        <dbReference type="SAM" id="Coils"/>
    </source>
</evidence>
<protein>
    <submittedName>
        <fullName evidence="2">Uncharacterized protein</fullName>
    </submittedName>
</protein>
<reference evidence="2" key="1">
    <citation type="submission" date="2021-12" db="EMBL/GenBank/DDBJ databases">
        <authorList>
            <person name="King R."/>
        </authorList>
    </citation>
    <scope>NUCLEOTIDE SEQUENCE</scope>
</reference>
<accession>A0A9N8PZM9</accession>